<proteinExistence type="predicted"/>
<dbReference type="InterPro" id="IPR036388">
    <property type="entry name" value="WH-like_DNA-bd_sf"/>
</dbReference>
<protein>
    <submittedName>
        <fullName evidence="1">HTH-type transcriptional regulator YwnA</fullName>
    </submittedName>
</protein>
<dbReference type="GO" id="GO:0003700">
    <property type="term" value="F:DNA-binding transcription factor activity"/>
    <property type="evidence" value="ECO:0007669"/>
    <property type="project" value="TreeGrafter"/>
</dbReference>
<dbReference type="PANTHER" id="PTHR33221">
    <property type="entry name" value="WINGED HELIX-TURN-HELIX TRANSCRIPTIONAL REGULATOR, RRF2 FAMILY"/>
    <property type="match status" value="1"/>
</dbReference>
<organism evidence="1">
    <name type="scientific">Paraconexibacter sp. AEG42_29</name>
    <dbReference type="NCBI Taxonomy" id="2997339"/>
    <lineage>
        <taxon>Bacteria</taxon>
        <taxon>Bacillati</taxon>
        <taxon>Actinomycetota</taxon>
        <taxon>Thermoleophilia</taxon>
        <taxon>Solirubrobacterales</taxon>
        <taxon>Paraconexibacteraceae</taxon>
        <taxon>Paraconexibacter</taxon>
    </lineage>
</organism>
<dbReference type="EMBL" id="CP114014">
    <property type="protein sequence ID" value="XAY03347.1"/>
    <property type="molecule type" value="Genomic_DNA"/>
</dbReference>
<dbReference type="InterPro" id="IPR036390">
    <property type="entry name" value="WH_DNA-bd_sf"/>
</dbReference>
<sequence length="140" mass="14485">MPSNVNTQFSLAVHMLTLLGRRPGVMQPSGALAGSAGASPVHVRRVLGRLRRAGLVRSRNGPGGGWLVEGEVCAITLDVVWAAIHGDGPVLGLHEASPDCETGQQIQDALGALDRRAAAALVAELERTTVGDLVDATVHA</sequence>
<dbReference type="InterPro" id="IPR000944">
    <property type="entry name" value="Tscrpt_reg_Rrf2"/>
</dbReference>
<dbReference type="PROSITE" id="PS51197">
    <property type="entry name" value="HTH_RRF2_2"/>
    <property type="match status" value="1"/>
</dbReference>
<dbReference type="PANTHER" id="PTHR33221:SF15">
    <property type="entry name" value="HTH-TYPE TRANSCRIPTIONAL REGULATOR YWGB-RELATED"/>
    <property type="match status" value="1"/>
</dbReference>
<name>A0AAU7APB2_9ACTN</name>
<evidence type="ECO:0000313" key="1">
    <source>
        <dbReference type="EMBL" id="XAY03347.1"/>
    </source>
</evidence>
<accession>A0AAU7APB2</accession>
<dbReference type="GO" id="GO:0005829">
    <property type="term" value="C:cytosol"/>
    <property type="evidence" value="ECO:0007669"/>
    <property type="project" value="TreeGrafter"/>
</dbReference>
<dbReference type="KEGG" id="parq:DSM112329_00161"/>
<dbReference type="Pfam" id="PF02082">
    <property type="entry name" value="Rrf2"/>
    <property type="match status" value="1"/>
</dbReference>
<dbReference type="AlphaFoldDB" id="A0AAU7APB2"/>
<dbReference type="RefSeq" id="WP_354699902.1">
    <property type="nucleotide sequence ID" value="NZ_CP114014.1"/>
</dbReference>
<reference evidence="1" key="1">
    <citation type="submission" date="2022-12" db="EMBL/GenBank/DDBJ databases">
        <title>Paraconexibacter alkalitolerans sp. nov. and Baekduia alba sp. nov., isolated from soil and emended description of the genera Paraconexibacter (Chun et al., 2020) and Baekduia (An et al., 2020).</title>
        <authorList>
            <person name="Vieira S."/>
            <person name="Huber K.J."/>
            <person name="Geppert A."/>
            <person name="Wolf J."/>
            <person name="Neumann-Schaal M."/>
            <person name="Muesken M."/>
            <person name="Overmann J."/>
        </authorList>
    </citation>
    <scope>NUCLEOTIDE SEQUENCE</scope>
    <source>
        <strain evidence="1">AEG42_29</strain>
    </source>
</reference>
<dbReference type="SUPFAM" id="SSF46785">
    <property type="entry name" value="Winged helix' DNA-binding domain"/>
    <property type="match status" value="1"/>
</dbReference>
<gene>
    <name evidence="1" type="primary">ywnA</name>
    <name evidence="1" type="ORF">DSM112329_00161</name>
</gene>
<dbReference type="Gene3D" id="1.10.10.10">
    <property type="entry name" value="Winged helix-like DNA-binding domain superfamily/Winged helix DNA-binding domain"/>
    <property type="match status" value="1"/>
</dbReference>